<accession>A0ABC8R3B5</accession>
<dbReference type="EMBL" id="CAUOFW020000759">
    <property type="protein sequence ID" value="CAK9136542.1"/>
    <property type="molecule type" value="Genomic_DNA"/>
</dbReference>
<dbReference type="AlphaFoldDB" id="A0ABC8R3B5"/>
<name>A0ABC8R3B5_9AQUA</name>
<keyword evidence="4" id="KW-1185">Reference proteome</keyword>
<evidence type="ECO:0000313" key="3">
    <source>
        <dbReference type="EMBL" id="CAK9136542.1"/>
    </source>
</evidence>
<reference evidence="3 4" key="1">
    <citation type="submission" date="2024-02" db="EMBL/GenBank/DDBJ databases">
        <authorList>
            <person name="Vignale AGUSTIN F."/>
            <person name="Sosa J E."/>
            <person name="Modenutti C."/>
        </authorList>
    </citation>
    <scope>NUCLEOTIDE SEQUENCE [LARGE SCALE GENOMIC DNA]</scope>
</reference>
<evidence type="ECO:0000313" key="4">
    <source>
        <dbReference type="Proteomes" id="UP001642360"/>
    </source>
</evidence>
<sequence>MIFVPTTPLRLNRRRPSSSSSKGRYRLLQETQRLLNEPGKTPTLPPPFVTFDFFIRDWPLFISVVLVLNGGSILVLNGLLFPPKSVLFSIDCLESWISKVFVGLS</sequence>
<keyword evidence="2" id="KW-0812">Transmembrane</keyword>
<evidence type="ECO:0000256" key="2">
    <source>
        <dbReference type="SAM" id="Phobius"/>
    </source>
</evidence>
<evidence type="ECO:0000256" key="1">
    <source>
        <dbReference type="SAM" id="MobiDB-lite"/>
    </source>
</evidence>
<dbReference type="Proteomes" id="UP001642360">
    <property type="component" value="Unassembled WGS sequence"/>
</dbReference>
<keyword evidence="2" id="KW-1133">Transmembrane helix</keyword>
<proteinExistence type="predicted"/>
<keyword evidence="2" id="KW-0472">Membrane</keyword>
<feature type="region of interest" description="Disordered" evidence="1">
    <location>
        <begin position="1"/>
        <end position="23"/>
    </location>
</feature>
<organism evidence="3 4">
    <name type="scientific">Ilex paraguariensis</name>
    <name type="common">yerba mate</name>
    <dbReference type="NCBI Taxonomy" id="185542"/>
    <lineage>
        <taxon>Eukaryota</taxon>
        <taxon>Viridiplantae</taxon>
        <taxon>Streptophyta</taxon>
        <taxon>Embryophyta</taxon>
        <taxon>Tracheophyta</taxon>
        <taxon>Spermatophyta</taxon>
        <taxon>Magnoliopsida</taxon>
        <taxon>eudicotyledons</taxon>
        <taxon>Gunneridae</taxon>
        <taxon>Pentapetalae</taxon>
        <taxon>asterids</taxon>
        <taxon>campanulids</taxon>
        <taxon>Aquifoliales</taxon>
        <taxon>Aquifoliaceae</taxon>
        <taxon>Ilex</taxon>
    </lineage>
</organism>
<protein>
    <submittedName>
        <fullName evidence="3">Uncharacterized protein</fullName>
    </submittedName>
</protein>
<gene>
    <name evidence="3" type="ORF">ILEXP_LOCUS3525</name>
</gene>
<comment type="caution">
    <text evidence="3">The sequence shown here is derived from an EMBL/GenBank/DDBJ whole genome shotgun (WGS) entry which is preliminary data.</text>
</comment>
<feature type="transmembrane region" description="Helical" evidence="2">
    <location>
        <begin position="58"/>
        <end position="80"/>
    </location>
</feature>